<feature type="domain" description="MoaB/Mog" evidence="1">
    <location>
        <begin position="4"/>
        <end position="178"/>
    </location>
</feature>
<dbReference type="EMBL" id="AOHS01000051">
    <property type="protein sequence ID" value="ELY26712.1"/>
    <property type="molecule type" value="Genomic_DNA"/>
</dbReference>
<dbReference type="PANTHER" id="PTHR13939:SF0">
    <property type="entry name" value="NMN AMIDOHYDROLASE-LIKE PROTEIN YFAY"/>
    <property type="match status" value="1"/>
</dbReference>
<dbReference type="PaxDb" id="547559-Nmag_0725"/>
<dbReference type="Proteomes" id="UP000001879">
    <property type="component" value="Chromosome"/>
</dbReference>
<protein>
    <submittedName>
        <fullName evidence="2">CinA N-terminal domain protein</fullName>
    </submittedName>
    <submittedName>
        <fullName evidence="3">Molybdopterin binding domain-containing protein</fullName>
    </submittedName>
</protein>
<dbReference type="CDD" id="cd00885">
    <property type="entry name" value="cinA"/>
    <property type="match status" value="1"/>
</dbReference>
<dbReference type="KEGG" id="nmg:Nmag_0725"/>
<gene>
    <name evidence="2" type="primary">cinA2</name>
    <name evidence="2" type="ordered locus">Nmag_0725</name>
    <name evidence="3" type="ORF">C500_16165</name>
</gene>
<evidence type="ECO:0000313" key="3">
    <source>
        <dbReference type="EMBL" id="ELY26712.1"/>
    </source>
</evidence>
<dbReference type="InterPro" id="IPR050101">
    <property type="entry name" value="CinA"/>
</dbReference>
<dbReference type="Proteomes" id="UP000011543">
    <property type="component" value="Unassembled WGS sequence"/>
</dbReference>
<dbReference type="STRING" id="547559.Nmag_0725"/>
<dbReference type="GeneID" id="8823553"/>
<organism evidence="2 4">
    <name type="scientific">Natrialba magadii (strain ATCC 43099 / DSM 3394 / CCM 3739 / CIP 104546 / IAM 13178 / JCM 8861 / NBRC 102185 / NCIMB 2190 / MS3)</name>
    <name type="common">Natronobacterium magadii</name>
    <dbReference type="NCBI Taxonomy" id="547559"/>
    <lineage>
        <taxon>Archaea</taxon>
        <taxon>Methanobacteriati</taxon>
        <taxon>Methanobacteriota</taxon>
        <taxon>Stenosarchaea group</taxon>
        <taxon>Halobacteria</taxon>
        <taxon>Halobacteriales</taxon>
        <taxon>Natrialbaceae</taxon>
        <taxon>Natrialba</taxon>
    </lineage>
</organism>
<sequence length="251" mass="27204">MNVALLTVGDELLAGQTTNTNASWLAARLSERGATVRRILTVPDDRELIASTVARWHDNPEFDAIIVTGGIGGTPDDVTVPAVADGLDREFVVFEEIYDRLREKAAAFREENPDLVADYDLQLDLEAAASLPEGATPIVVDEGWAPGCVVDGVYVFAGIPDEMRAMFDTVVDEFSGEAIARTIYTPAPEGSLHDVLESVTNEFDVSVGSYPRSEQRPGRIRVTGTTEESVDAAVSWVESRVETVEPAFESE</sequence>
<dbReference type="Pfam" id="PF00994">
    <property type="entry name" value="MoCF_biosynth"/>
    <property type="match status" value="1"/>
</dbReference>
<dbReference type="PATRIC" id="fig|547559.17.peg.3174"/>
<keyword evidence="4" id="KW-1185">Reference proteome</keyword>
<dbReference type="AlphaFoldDB" id="D3SZH6"/>
<dbReference type="Gene3D" id="3.40.980.10">
    <property type="entry name" value="MoaB/Mog-like domain"/>
    <property type="match status" value="1"/>
</dbReference>
<dbReference type="OrthoDB" id="372037at2157"/>
<reference evidence="3 5" key="3">
    <citation type="journal article" date="2014" name="PLoS Genet.">
        <title>Phylogenetically driven sequencing of extremely halophilic archaea reveals strategies for static and dynamic osmo-response.</title>
        <authorList>
            <person name="Becker E.A."/>
            <person name="Seitzer P.M."/>
            <person name="Tritt A."/>
            <person name="Larsen D."/>
            <person name="Krusor M."/>
            <person name="Yao A.I."/>
            <person name="Wu D."/>
            <person name="Madern D."/>
            <person name="Eisen J.A."/>
            <person name="Darling A.E."/>
            <person name="Facciotti M.T."/>
        </authorList>
    </citation>
    <scope>NUCLEOTIDE SEQUENCE [LARGE SCALE GENOMIC DNA]</scope>
    <source>
        <strain evidence="5">ATCC 43099 / DSM 3394 / CCM 3739 / CIP 104546 / IAM 13178 / JCM 8861 / NBRC 102185 / NCIMB 2190 / MS3</strain>
        <strain evidence="3">MS-3</strain>
    </source>
</reference>
<reference evidence="4" key="1">
    <citation type="submission" date="2010-02" db="EMBL/GenBank/DDBJ databases">
        <title>Complete sequence of chromosome of Natrialba magadii ATCC 43099.</title>
        <authorList>
            <consortium name="US DOE Joint Genome Institute"/>
            <person name="Lucas S."/>
            <person name="Copeland A."/>
            <person name="Lapidus A."/>
            <person name="Cheng J.-F."/>
            <person name="Bruce D."/>
            <person name="Goodwin L."/>
            <person name="Pitluck S."/>
            <person name="Davenport K."/>
            <person name="Saunders E."/>
            <person name="Detter J.C."/>
            <person name="Han C."/>
            <person name="Tapia R."/>
            <person name="Land M."/>
            <person name="Hauser L."/>
            <person name="Kyrpides N."/>
            <person name="Mikhailova N."/>
            <person name="De Castro R.E."/>
            <person name="Maupin-Furlow J.A."/>
            <person name="Woyke T."/>
        </authorList>
    </citation>
    <scope>NUCLEOTIDE SEQUENCE [LARGE SCALE GENOMIC DNA]</scope>
    <source>
        <strain evidence="4">ATCC 43099 / DSM 3394 / CCM 3739 / CIP 104546 / IAM 13178 / JCM 8861 / NBRC 102185 / NCIMB 2190 / MS3</strain>
    </source>
</reference>
<dbReference type="RefSeq" id="WP_004216485.1">
    <property type="nucleotide sequence ID" value="NC_013922.1"/>
</dbReference>
<evidence type="ECO:0000313" key="5">
    <source>
        <dbReference type="Proteomes" id="UP000011543"/>
    </source>
</evidence>
<dbReference type="HOGENOM" id="CLU_030805_0_2_2"/>
<reference evidence="2 4" key="2">
    <citation type="journal article" date="2012" name="BMC Genomics">
        <title>A comparative genomics perspective on the genetic content of the alkaliphilic haloarchaeon Natrialba magadii ATCC 43099T.</title>
        <authorList>
            <person name="Siddaramappa S."/>
            <person name="Challacombe J.F."/>
            <person name="Decastro R.E."/>
            <person name="Pfeiffer F."/>
            <person name="Sastre D.E."/>
            <person name="Gimenez M.I."/>
            <person name="Paggi R.A."/>
            <person name="Detter J.C."/>
            <person name="Davenport K.W."/>
            <person name="Goodwin L.A."/>
            <person name="Kyrpides N."/>
            <person name="Tapia R."/>
            <person name="Pitluck S."/>
            <person name="Lucas S."/>
            <person name="Woyke T."/>
            <person name="Maupin-Furlow J.A."/>
        </authorList>
    </citation>
    <scope>NUCLEOTIDE SEQUENCE [LARGE SCALE GENOMIC DNA]</scope>
    <source>
        <strain evidence="2">ATCC 43099</strain>
        <strain evidence="4">ATCC 43099 / DSM 3394 / CCM 3739 / CIP 104546 / IAM 13178 / JCM 8861 / NBRC 102185 / NCIMB 2190 / MS3</strain>
    </source>
</reference>
<dbReference type="InterPro" id="IPR036425">
    <property type="entry name" value="MoaB/Mog-like_dom_sf"/>
</dbReference>
<dbReference type="SUPFAM" id="SSF53218">
    <property type="entry name" value="Molybdenum cofactor biosynthesis proteins"/>
    <property type="match status" value="1"/>
</dbReference>
<dbReference type="eggNOG" id="arCOG00215">
    <property type="taxonomic scope" value="Archaea"/>
</dbReference>
<dbReference type="PANTHER" id="PTHR13939">
    <property type="entry name" value="NICOTINAMIDE-NUCLEOTIDE AMIDOHYDROLASE PNCC"/>
    <property type="match status" value="1"/>
</dbReference>
<accession>D3SZH6</accession>
<name>D3SZH6_NATMM</name>
<dbReference type="SMART" id="SM00852">
    <property type="entry name" value="MoCF_biosynth"/>
    <property type="match status" value="1"/>
</dbReference>
<dbReference type="InterPro" id="IPR056596">
    <property type="entry name" value="FLAD1_M"/>
</dbReference>
<evidence type="ECO:0000259" key="1">
    <source>
        <dbReference type="SMART" id="SM00852"/>
    </source>
</evidence>
<evidence type="ECO:0000313" key="4">
    <source>
        <dbReference type="Proteomes" id="UP000001879"/>
    </source>
</evidence>
<proteinExistence type="predicted"/>
<dbReference type="EMBL" id="CP001932">
    <property type="protein sequence ID" value="ADD04310.1"/>
    <property type="molecule type" value="Genomic_DNA"/>
</dbReference>
<dbReference type="InterPro" id="IPR001453">
    <property type="entry name" value="MoaB/Mog_dom"/>
</dbReference>
<dbReference type="Pfam" id="PF24102">
    <property type="entry name" value="FLAD1_M"/>
    <property type="match status" value="1"/>
</dbReference>
<reference evidence="2" key="4">
    <citation type="submission" date="2016-09" db="EMBL/GenBank/DDBJ databases">
        <authorList>
            <person name="Pfeiffer F."/>
        </authorList>
    </citation>
    <scope>NUCLEOTIDE SEQUENCE</scope>
    <source>
        <strain evidence="2">ATCC 43099</strain>
    </source>
</reference>
<evidence type="ECO:0000313" key="2">
    <source>
        <dbReference type="EMBL" id="ADD04310.1"/>
    </source>
</evidence>